<sequence length="187" mass="21076">MFKPPRGAKASKFVHSWTGPLRIKDEAGYENFLLEREDVDEHSGRNEQFTAHVSFLVHYNQPSHLLDRAAEDIVQELGDEDPRRTTSDEPTAGTVERSTTTPVLAAVGAAGTKRRRTAKTSANAGWQPDEQLVELHRRRRRNREGQYVIEFELRPVHHDGRMGFIGKVEGLYNNDRVVEDSGSGEGV</sequence>
<evidence type="ECO:0000313" key="2">
    <source>
        <dbReference type="EMBL" id="OWY90232.1"/>
    </source>
</evidence>
<dbReference type="Proteomes" id="UP000198211">
    <property type="component" value="Unassembled WGS sequence"/>
</dbReference>
<name>A0A225UB25_9STRA</name>
<evidence type="ECO:0000256" key="1">
    <source>
        <dbReference type="SAM" id="MobiDB-lite"/>
    </source>
</evidence>
<protein>
    <submittedName>
        <fullName evidence="2">Uncharacterized protein</fullName>
    </submittedName>
</protein>
<comment type="caution">
    <text evidence="2">The sequence shown here is derived from an EMBL/GenBank/DDBJ whole genome shotgun (WGS) entry which is preliminary data.</text>
</comment>
<organism evidence="2 3">
    <name type="scientific">Phytophthora megakarya</name>
    <dbReference type="NCBI Taxonomy" id="4795"/>
    <lineage>
        <taxon>Eukaryota</taxon>
        <taxon>Sar</taxon>
        <taxon>Stramenopiles</taxon>
        <taxon>Oomycota</taxon>
        <taxon>Peronosporomycetes</taxon>
        <taxon>Peronosporales</taxon>
        <taxon>Peronosporaceae</taxon>
        <taxon>Phytophthora</taxon>
    </lineage>
</organism>
<dbReference type="OrthoDB" id="413122at2759"/>
<proteinExistence type="predicted"/>
<reference evidence="3" key="1">
    <citation type="submission" date="2017-03" db="EMBL/GenBank/DDBJ databases">
        <title>Phytopthora megakarya and P. palmivora, two closely related causual agents of cacao black pod achieved similar genome size and gene model numbers by different mechanisms.</title>
        <authorList>
            <person name="Ali S."/>
            <person name="Shao J."/>
            <person name="Larry D.J."/>
            <person name="Kronmiller B."/>
            <person name="Shen D."/>
            <person name="Strem M.D."/>
            <person name="Melnick R.L."/>
            <person name="Guiltinan M.J."/>
            <person name="Tyler B.M."/>
            <person name="Meinhardt L.W."/>
            <person name="Bailey B.A."/>
        </authorList>
    </citation>
    <scope>NUCLEOTIDE SEQUENCE [LARGE SCALE GENOMIC DNA]</scope>
    <source>
        <strain evidence="3">zdho120</strain>
    </source>
</reference>
<evidence type="ECO:0000313" key="3">
    <source>
        <dbReference type="Proteomes" id="UP000198211"/>
    </source>
</evidence>
<feature type="region of interest" description="Disordered" evidence="1">
    <location>
        <begin position="77"/>
        <end position="127"/>
    </location>
</feature>
<dbReference type="AlphaFoldDB" id="A0A225UB25"/>
<dbReference type="EMBL" id="NBNE01023516">
    <property type="protein sequence ID" value="OWY90232.1"/>
    <property type="molecule type" value="Genomic_DNA"/>
</dbReference>
<accession>A0A225UB25</accession>
<keyword evidence="3" id="KW-1185">Reference proteome</keyword>
<gene>
    <name evidence="2" type="ORF">PHMEG_00041732</name>
</gene>